<evidence type="ECO:0000256" key="4">
    <source>
        <dbReference type="SAM" id="MobiDB-lite"/>
    </source>
</evidence>
<dbReference type="CDD" id="cd19500">
    <property type="entry name" value="RecA-like_Lon"/>
    <property type="match status" value="1"/>
</dbReference>
<dbReference type="InterPro" id="IPR008269">
    <property type="entry name" value="Lon_proteolytic"/>
</dbReference>
<dbReference type="SMART" id="SM00464">
    <property type="entry name" value="LON"/>
    <property type="match status" value="1"/>
</dbReference>
<feature type="region of interest" description="Disordered" evidence="4">
    <location>
        <begin position="858"/>
        <end position="923"/>
    </location>
</feature>
<evidence type="ECO:0000313" key="6">
    <source>
        <dbReference type="EMBL" id="CAK0805383.1"/>
    </source>
</evidence>
<dbReference type="Gene3D" id="3.30.230.10">
    <property type="match status" value="1"/>
</dbReference>
<dbReference type="SUPFAM" id="SSF52540">
    <property type="entry name" value="P-loop containing nucleoside triphosphate hydrolases"/>
    <property type="match status" value="1"/>
</dbReference>
<name>A0ABN9QHZ2_9DINO</name>
<sequence>MTAPCGLRWSGVSLRDRRRDRQSLLLAGGAARRHFWFGFGGGDGGDGGGGKPSGTGGAAGSKGLAARRCAPRARARPSPPRRRRARPPRPRAPWCPRPGAATAAGSCARAARCWRAALPGPAAAAAAAVPRTAAARHGHAPRGDQGPAEAVQEGQAAHLEEEHTASPGDAAEDAAEGAEDAAATHRALEDFSQSSPLEVLHRVGTRARIWQAAPFQRPSGATEGLQLLLHGIDVVRLDEVLDVGPPLSVQVSLAEPGEDLGDVDKLTLKAYVNEAMHTIREITKINPQFREHATIINQGLERIESTDPTAVAYFGASLSNALGSEQVEVLEAETAKEKLQLALVLLKKELEMSQLQHKISKKIDEEMGGTQRKFMLREQLKQLKKELGEDKSDGTDKLVAKFKSNLEGKELPKEAKEAIDTEMEKFSNLAKESQEYQMTRNYLDWLTMDHHGLKEVKDRILELIAVGALRGSVQGKIVCFVGPPGVGKTSIGRSIAEALGREFYRFSVGGLYDVAEIKGHRRTYVGAMPGKIIQCLKKVQTANPLVLIDEIDKLGRGHQGDPASALLELLDPSQNGSFLDHYLDVPVDCSKILFVCTANVTDTIPGPLLDRMEVIRLSGYDLQERLKIAEDYLVPSAMREAGLWPAAAAEEAPRRPPDEAAPAAAPEEAGVRPAPADGAPAGPEEAAAVAPPAAEAAEASAAEAPAHAEPNAVKALAPRASQDVHRAGRGGCPHPLVLPGVRGEEPAEARGEDMPEAGHQGRGEERGDALLGEQRGGGRPSGPRGGAPQRWRRRRGGAAGDGGEPERLRRKARLHDRLYDGELPAGTVTGLAWTSMGGAVLYVEAAALPRSGDAKVPPSVNVTGQLGSVMKESPRRSRSWWRGGRPPGACRARAPPSSRGTRSTCTARRAPRRRTGPPRASLCPPRCCRWRLAAPRVPTWP</sequence>
<comment type="caution">
    <text evidence="6">The sequence shown here is derived from an EMBL/GenBank/DDBJ whole genome shotgun (WGS) entry which is preliminary data.</text>
</comment>
<keyword evidence="2" id="KW-0720">Serine protease</keyword>
<feature type="region of interest" description="Disordered" evidence="4">
    <location>
        <begin position="130"/>
        <end position="184"/>
    </location>
</feature>
<dbReference type="Gene3D" id="1.20.5.5270">
    <property type="match status" value="1"/>
</dbReference>
<keyword evidence="2" id="KW-0378">Hydrolase</keyword>
<keyword evidence="7" id="KW-1185">Reference proteome</keyword>
<dbReference type="Gene3D" id="3.40.50.300">
    <property type="entry name" value="P-loop containing nucleotide triphosphate hydrolases"/>
    <property type="match status" value="1"/>
</dbReference>
<evidence type="ECO:0000256" key="1">
    <source>
        <dbReference type="ARBA" id="ARBA00022670"/>
    </source>
</evidence>
<protein>
    <recommendedName>
        <fullName evidence="5">Lon N-terminal domain-containing protein</fullName>
    </recommendedName>
</protein>
<dbReference type="InterPro" id="IPR003959">
    <property type="entry name" value="ATPase_AAA_core"/>
</dbReference>
<feature type="region of interest" description="Disordered" evidence="4">
    <location>
        <begin position="46"/>
        <end position="101"/>
    </location>
</feature>
<evidence type="ECO:0000256" key="2">
    <source>
        <dbReference type="ARBA" id="ARBA00022825"/>
    </source>
</evidence>
<feature type="compositionally biased region" description="Basic residues" evidence="4">
    <location>
        <begin position="69"/>
        <end position="89"/>
    </location>
</feature>
<feature type="compositionally biased region" description="Low complexity" evidence="4">
    <location>
        <begin position="660"/>
        <end position="713"/>
    </location>
</feature>
<feature type="domain" description="Lon N-terminal" evidence="5">
    <location>
        <begin position="129"/>
        <end position="350"/>
    </location>
</feature>
<organism evidence="6 7">
    <name type="scientific">Prorocentrum cordatum</name>
    <dbReference type="NCBI Taxonomy" id="2364126"/>
    <lineage>
        <taxon>Eukaryota</taxon>
        <taxon>Sar</taxon>
        <taxon>Alveolata</taxon>
        <taxon>Dinophyceae</taxon>
        <taxon>Prorocentrales</taxon>
        <taxon>Prorocentraceae</taxon>
        <taxon>Prorocentrum</taxon>
    </lineage>
</organism>
<dbReference type="InterPro" id="IPR003593">
    <property type="entry name" value="AAA+_ATPase"/>
</dbReference>
<feature type="compositionally biased region" description="Acidic residues" evidence="4">
    <location>
        <begin position="170"/>
        <end position="179"/>
    </location>
</feature>
<dbReference type="InterPro" id="IPR027417">
    <property type="entry name" value="P-loop_NTPase"/>
</dbReference>
<feature type="compositionally biased region" description="Low complexity" evidence="4">
    <location>
        <begin position="880"/>
        <end position="908"/>
    </location>
</feature>
<gene>
    <name evidence="6" type="ORF">PCOR1329_LOCUS11899</name>
</gene>
<dbReference type="Proteomes" id="UP001189429">
    <property type="component" value="Unassembled WGS sequence"/>
</dbReference>
<dbReference type="PROSITE" id="PS51787">
    <property type="entry name" value="LON_N"/>
    <property type="match status" value="1"/>
</dbReference>
<dbReference type="Pfam" id="PF02190">
    <property type="entry name" value="LON_substr_bdg"/>
    <property type="match status" value="1"/>
</dbReference>
<dbReference type="InterPro" id="IPR014721">
    <property type="entry name" value="Ribsml_uS5_D2-typ_fold_subgr"/>
</dbReference>
<reference evidence="6" key="1">
    <citation type="submission" date="2023-10" db="EMBL/GenBank/DDBJ databases">
        <authorList>
            <person name="Chen Y."/>
            <person name="Shah S."/>
            <person name="Dougan E. K."/>
            <person name="Thang M."/>
            <person name="Chan C."/>
        </authorList>
    </citation>
    <scope>NUCLEOTIDE SEQUENCE [LARGE SCALE GENOMIC DNA]</scope>
</reference>
<evidence type="ECO:0000313" key="7">
    <source>
        <dbReference type="Proteomes" id="UP001189429"/>
    </source>
</evidence>
<dbReference type="PANTHER" id="PTHR43718:SF2">
    <property type="entry name" value="LON PROTEASE HOMOLOG, MITOCHONDRIAL"/>
    <property type="match status" value="1"/>
</dbReference>
<feature type="compositionally biased region" description="Gly residues" evidence="4">
    <location>
        <begin position="46"/>
        <end position="60"/>
    </location>
</feature>
<dbReference type="Pfam" id="PF00004">
    <property type="entry name" value="AAA"/>
    <property type="match status" value="1"/>
</dbReference>
<dbReference type="InterPro" id="IPR027065">
    <property type="entry name" value="Lon_Prtase"/>
</dbReference>
<evidence type="ECO:0000259" key="5">
    <source>
        <dbReference type="PROSITE" id="PS51787"/>
    </source>
</evidence>
<feature type="coiled-coil region" evidence="3">
    <location>
        <begin position="329"/>
        <end position="356"/>
    </location>
</feature>
<proteinExistence type="predicted"/>
<keyword evidence="1" id="KW-0645">Protease</keyword>
<feature type="region of interest" description="Disordered" evidence="4">
    <location>
        <begin position="648"/>
        <end position="809"/>
    </location>
</feature>
<evidence type="ECO:0000256" key="3">
    <source>
        <dbReference type="SAM" id="Coils"/>
    </source>
</evidence>
<dbReference type="Gene3D" id="1.20.58.1480">
    <property type="match status" value="1"/>
</dbReference>
<feature type="compositionally biased region" description="Gly residues" evidence="4">
    <location>
        <begin position="774"/>
        <end position="785"/>
    </location>
</feature>
<keyword evidence="3" id="KW-0175">Coiled coil</keyword>
<dbReference type="SMART" id="SM00382">
    <property type="entry name" value="AAA"/>
    <property type="match status" value="1"/>
</dbReference>
<feature type="compositionally biased region" description="Basic and acidic residues" evidence="4">
    <location>
        <begin position="742"/>
        <end position="753"/>
    </location>
</feature>
<accession>A0ABN9QHZ2</accession>
<dbReference type="PRINTS" id="PR00830">
    <property type="entry name" value="ENDOLAPTASE"/>
</dbReference>
<dbReference type="Pfam" id="PF05362">
    <property type="entry name" value="Lon_C"/>
    <property type="match status" value="1"/>
</dbReference>
<dbReference type="EMBL" id="CAUYUJ010003447">
    <property type="protein sequence ID" value="CAK0805383.1"/>
    <property type="molecule type" value="Genomic_DNA"/>
</dbReference>
<dbReference type="InterPro" id="IPR003111">
    <property type="entry name" value="Lon_prtase_N"/>
</dbReference>
<dbReference type="PANTHER" id="PTHR43718">
    <property type="entry name" value="LON PROTEASE"/>
    <property type="match status" value="1"/>
</dbReference>
<feature type="compositionally biased region" description="Basic and acidic residues" evidence="4">
    <location>
        <begin position="759"/>
        <end position="768"/>
    </location>
</feature>